<dbReference type="Proteomes" id="UP000237632">
    <property type="component" value="Unassembled WGS sequence"/>
</dbReference>
<gene>
    <name evidence="1" type="ORF">C6T65_32190</name>
</gene>
<sequence length="86" mass="10306">MLLAIWITKRFMQRETGCHFRNDSMGSTETVSHARVRHRQHADGIAFAACAQPMTRNRPRPPIRRLRLLYRYTRQHDDKTTRRQDD</sequence>
<evidence type="ECO:0000313" key="2">
    <source>
        <dbReference type="Proteomes" id="UP000237632"/>
    </source>
</evidence>
<dbReference type="AlphaFoldDB" id="A0AA44XUU0"/>
<protein>
    <submittedName>
        <fullName evidence="1">Uncharacterized protein</fullName>
    </submittedName>
</protein>
<dbReference type="EMBL" id="PVHK01000244">
    <property type="protein sequence ID" value="PRH38330.1"/>
    <property type="molecule type" value="Genomic_DNA"/>
</dbReference>
<organism evidence="1 2">
    <name type="scientific">Burkholderia vietnamiensis</name>
    <dbReference type="NCBI Taxonomy" id="60552"/>
    <lineage>
        <taxon>Bacteria</taxon>
        <taxon>Pseudomonadati</taxon>
        <taxon>Pseudomonadota</taxon>
        <taxon>Betaproteobacteria</taxon>
        <taxon>Burkholderiales</taxon>
        <taxon>Burkholderiaceae</taxon>
        <taxon>Burkholderia</taxon>
        <taxon>Burkholderia cepacia complex</taxon>
    </lineage>
</organism>
<reference evidence="1 2" key="1">
    <citation type="submission" date="2018-03" db="EMBL/GenBank/DDBJ databases">
        <authorList>
            <person name="Nguyen K."/>
            <person name="Fouts D."/>
            <person name="Sutton G."/>
        </authorList>
    </citation>
    <scope>NUCLEOTIDE SEQUENCE [LARGE SCALE GENOMIC DNA]</scope>
    <source>
        <strain evidence="1 2">AU3578</strain>
    </source>
</reference>
<accession>A0AA44XUU0</accession>
<comment type="caution">
    <text evidence="1">The sequence shown here is derived from an EMBL/GenBank/DDBJ whole genome shotgun (WGS) entry which is preliminary data.</text>
</comment>
<evidence type="ECO:0000313" key="1">
    <source>
        <dbReference type="EMBL" id="PRH38330.1"/>
    </source>
</evidence>
<proteinExistence type="predicted"/>
<name>A0AA44XUU0_BURVI</name>